<dbReference type="AlphaFoldDB" id="A0A1I7XII0"/>
<keyword evidence="2" id="KW-1185">Reference proteome</keyword>
<feature type="region of interest" description="Disordered" evidence="1">
    <location>
        <begin position="1"/>
        <end position="30"/>
    </location>
</feature>
<evidence type="ECO:0000313" key="2">
    <source>
        <dbReference type="Proteomes" id="UP000095283"/>
    </source>
</evidence>
<sequence length="101" mass="10855">MADGVSPGAADEFVGRAATPSQEGTCLRSSRYALRRRRSIQQKDEEGCTTSSLAATADEATADLGSRCTQCNHAQAPPGRSARQIAIEEQRRLKGRYGLND</sequence>
<dbReference type="Proteomes" id="UP000095283">
    <property type="component" value="Unplaced"/>
</dbReference>
<evidence type="ECO:0000313" key="3">
    <source>
        <dbReference type="WBParaSite" id="Hba_17302"/>
    </source>
</evidence>
<organism evidence="2 3">
    <name type="scientific">Heterorhabditis bacteriophora</name>
    <name type="common">Entomopathogenic nematode worm</name>
    <dbReference type="NCBI Taxonomy" id="37862"/>
    <lineage>
        <taxon>Eukaryota</taxon>
        <taxon>Metazoa</taxon>
        <taxon>Ecdysozoa</taxon>
        <taxon>Nematoda</taxon>
        <taxon>Chromadorea</taxon>
        <taxon>Rhabditida</taxon>
        <taxon>Rhabditina</taxon>
        <taxon>Rhabditomorpha</taxon>
        <taxon>Strongyloidea</taxon>
        <taxon>Heterorhabditidae</taxon>
        <taxon>Heterorhabditis</taxon>
    </lineage>
</organism>
<reference evidence="3" key="1">
    <citation type="submission" date="2016-11" db="UniProtKB">
        <authorList>
            <consortium name="WormBaseParasite"/>
        </authorList>
    </citation>
    <scope>IDENTIFICATION</scope>
</reference>
<protein>
    <submittedName>
        <fullName evidence="3">Uncharacterized protein</fullName>
    </submittedName>
</protein>
<proteinExistence type="predicted"/>
<name>A0A1I7XII0_HETBA</name>
<evidence type="ECO:0000256" key="1">
    <source>
        <dbReference type="SAM" id="MobiDB-lite"/>
    </source>
</evidence>
<dbReference type="WBParaSite" id="Hba_17302">
    <property type="protein sequence ID" value="Hba_17302"/>
    <property type="gene ID" value="Hba_17302"/>
</dbReference>
<accession>A0A1I7XII0</accession>